<sequence length="165" mass="19282">MEWFQVKTLDDLKKLGSYKDIRQEIQNSLSERIALKARGWQELWEAVQAIQKVNSQRIYERISSPGNYISEKRNFSSENPEASEQFFISTKHKLAFCILKQQGGCLENEIGITREHYLNKDLAKKWRDEMINQFHPDKNVGDDSSLNNEVSQKITLIYKRLTGKA</sequence>
<evidence type="ECO:0008006" key="3">
    <source>
        <dbReference type="Google" id="ProtNLM"/>
    </source>
</evidence>
<dbReference type="EMBL" id="JADEWU010000008">
    <property type="protein sequence ID" value="MBE9142807.1"/>
    <property type="molecule type" value="Genomic_DNA"/>
</dbReference>
<gene>
    <name evidence="1" type="ORF">IQ236_06165</name>
</gene>
<keyword evidence="2" id="KW-1185">Reference proteome</keyword>
<dbReference type="Proteomes" id="UP000640725">
    <property type="component" value="Unassembled WGS sequence"/>
</dbReference>
<proteinExistence type="predicted"/>
<name>A0ABR9U8M0_9CYAN</name>
<reference evidence="1 2" key="1">
    <citation type="submission" date="2020-10" db="EMBL/GenBank/DDBJ databases">
        <authorList>
            <person name="Castelo-Branco R."/>
            <person name="Eusebio N."/>
            <person name="Adriana R."/>
            <person name="Vieira A."/>
            <person name="Brugerolle De Fraissinette N."/>
            <person name="Rezende De Castro R."/>
            <person name="Schneider M.P."/>
            <person name="Vasconcelos V."/>
            <person name="Leao P.N."/>
        </authorList>
    </citation>
    <scope>NUCLEOTIDE SEQUENCE [LARGE SCALE GENOMIC DNA]</scope>
    <source>
        <strain evidence="1 2">LEGE 06226</strain>
    </source>
</reference>
<accession>A0ABR9U8M0</accession>
<comment type="caution">
    <text evidence="1">The sequence shown here is derived from an EMBL/GenBank/DDBJ whole genome shotgun (WGS) entry which is preliminary data.</text>
</comment>
<evidence type="ECO:0000313" key="2">
    <source>
        <dbReference type="Proteomes" id="UP000640725"/>
    </source>
</evidence>
<evidence type="ECO:0000313" key="1">
    <source>
        <dbReference type="EMBL" id="MBE9142807.1"/>
    </source>
</evidence>
<dbReference type="RefSeq" id="WP_193868438.1">
    <property type="nucleotide sequence ID" value="NZ_JADEWU010000008.1"/>
</dbReference>
<protein>
    <recommendedName>
        <fullName evidence="3">J domain-containing protein</fullName>
    </recommendedName>
</protein>
<organism evidence="1 2">
    <name type="scientific">Planktothrix mougeotii LEGE 06226</name>
    <dbReference type="NCBI Taxonomy" id="1828728"/>
    <lineage>
        <taxon>Bacteria</taxon>
        <taxon>Bacillati</taxon>
        <taxon>Cyanobacteriota</taxon>
        <taxon>Cyanophyceae</taxon>
        <taxon>Oscillatoriophycideae</taxon>
        <taxon>Oscillatoriales</taxon>
        <taxon>Microcoleaceae</taxon>
        <taxon>Planktothrix</taxon>
    </lineage>
</organism>